<protein>
    <submittedName>
        <fullName evidence="1">Aldolase</fullName>
    </submittedName>
</protein>
<sequence length="315" mass="34744">MISARTHYVYKAFGMQLSSEIAMPELLPLTERERSEALDLIITVDDLEQRWNELASEGHNFVAKQDVCLFKIPDTAIYCIEAGKKLTVSPILGADEAKVRLYVLGTCMGAILMQRSVLPLHGSAVVIDGKAYAFVGESGAGKSTLASAFVKSGYPLLTDDVIAVTIAPESGLATVHPAYPQQKLWQQSIDHFGMQASNYNTVSQEIAKFAVPVIASFEHSAIPLAGIFELTKADDDSVSMSPMNTLERLYALMRHTYRTSLIPKLGLQQWHFSTTSSIAGQVDMYRLYRSTQRFTAFDLVDQIVHQVGKGEYLAQ</sequence>
<dbReference type="RefSeq" id="WP_163947873.1">
    <property type="nucleotide sequence ID" value="NZ_JAAIKC010000004.1"/>
</dbReference>
<dbReference type="EMBL" id="JAAIKC010000004">
    <property type="protein sequence ID" value="NEW07134.1"/>
    <property type="molecule type" value="Genomic_DNA"/>
</dbReference>
<dbReference type="SUPFAM" id="SSF53795">
    <property type="entry name" value="PEP carboxykinase-like"/>
    <property type="match status" value="1"/>
</dbReference>
<gene>
    <name evidence="1" type="ORF">GK047_14090</name>
</gene>
<comment type="caution">
    <text evidence="1">The sequence shown here is derived from an EMBL/GenBank/DDBJ whole genome shotgun (WGS) entry which is preliminary data.</text>
</comment>
<dbReference type="AlphaFoldDB" id="A0A6G3ZZM3"/>
<organism evidence="1">
    <name type="scientific">Paenibacillus sp. SYP-B3998</name>
    <dbReference type="NCBI Taxonomy" id="2678564"/>
    <lineage>
        <taxon>Bacteria</taxon>
        <taxon>Bacillati</taxon>
        <taxon>Bacillota</taxon>
        <taxon>Bacilli</taxon>
        <taxon>Bacillales</taxon>
        <taxon>Paenibacillaceae</taxon>
        <taxon>Paenibacillus</taxon>
    </lineage>
</organism>
<name>A0A6G3ZZM3_9BACL</name>
<proteinExistence type="predicted"/>
<dbReference type="Gene3D" id="3.40.50.300">
    <property type="entry name" value="P-loop containing nucleotide triphosphate hydrolases"/>
    <property type="match status" value="1"/>
</dbReference>
<accession>A0A6G3ZZM3</accession>
<dbReference type="InterPro" id="IPR027417">
    <property type="entry name" value="P-loop_NTPase"/>
</dbReference>
<evidence type="ECO:0000313" key="1">
    <source>
        <dbReference type="EMBL" id="NEW07134.1"/>
    </source>
</evidence>
<reference evidence="1" key="1">
    <citation type="submission" date="2020-02" db="EMBL/GenBank/DDBJ databases">
        <authorList>
            <person name="Shen X.-R."/>
            <person name="Zhang Y.-X."/>
        </authorList>
    </citation>
    <scope>NUCLEOTIDE SEQUENCE</scope>
    <source>
        <strain evidence="1">SYP-B3998</strain>
    </source>
</reference>